<reference evidence="2 3" key="2">
    <citation type="journal article" date="2008" name="Nature">
        <title>The Phaeodactylum genome reveals the evolutionary history of diatom genomes.</title>
        <authorList>
            <person name="Bowler C."/>
            <person name="Allen A.E."/>
            <person name="Badger J.H."/>
            <person name="Grimwood J."/>
            <person name="Jabbari K."/>
            <person name="Kuo A."/>
            <person name="Maheswari U."/>
            <person name="Martens C."/>
            <person name="Maumus F."/>
            <person name="Otillar R.P."/>
            <person name="Rayko E."/>
            <person name="Salamov A."/>
            <person name="Vandepoele K."/>
            <person name="Beszteri B."/>
            <person name="Gruber A."/>
            <person name="Heijde M."/>
            <person name="Katinka M."/>
            <person name="Mock T."/>
            <person name="Valentin K."/>
            <person name="Verret F."/>
            <person name="Berges J.A."/>
            <person name="Brownlee C."/>
            <person name="Cadoret J.P."/>
            <person name="Chiovitti A."/>
            <person name="Choi C.J."/>
            <person name="Coesel S."/>
            <person name="De Martino A."/>
            <person name="Detter J.C."/>
            <person name="Durkin C."/>
            <person name="Falciatore A."/>
            <person name="Fournet J."/>
            <person name="Haruta M."/>
            <person name="Huysman M.J."/>
            <person name="Jenkins B.D."/>
            <person name="Jiroutova K."/>
            <person name="Jorgensen R.E."/>
            <person name="Joubert Y."/>
            <person name="Kaplan A."/>
            <person name="Kroger N."/>
            <person name="Kroth P.G."/>
            <person name="La Roche J."/>
            <person name="Lindquist E."/>
            <person name="Lommer M."/>
            <person name="Martin-Jezequel V."/>
            <person name="Lopez P.J."/>
            <person name="Lucas S."/>
            <person name="Mangogna M."/>
            <person name="McGinnis K."/>
            <person name="Medlin L.K."/>
            <person name="Montsant A."/>
            <person name="Oudot-Le Secq M.P."/>
            <person name="Napoli C."/>
            <person name="Obornik M."/>
            <person name="Parker M.S."/>
            <person name="Petit J.L."/>
            <person name="Porcel B.M."/>
            <person name="Poulsen N."/>
            <person name="Robison M."/>
            <person name="Rychlewski L."/>
            <person name="Rynearson T.A."/>
            <person name="Schmutz J."/>
            <person name="Shapiro H."/>
            <person name="Siaut M."/>
            <person name="Stanley M."/>
            <person name="Sussman M.R."/>
            <person name="Taylor A.R."/>
            <person name="Vardi A."/>
            <person name="von Dassow P."/>
            <person name="Vyverman W."/>
            <person name="Willis A."/>
            <person name="Wyrwicz L.S."/>
            <person name="Rokhsar D.S."/>
            <person name="Weissenbach J."/>
            <person name="Armbrust E.V."/>
            <person name="Green B.R."/>
            <person name="Van de Peer Y."/>
            <person name="Grigoriev I.V."/>
        </authorList>
    </citation>
    <scope>NUCLEOTIDE SEQUENCE [LARGE SCALE GENOMIC DNA]</scope>
    <source>
        <strain evidence="2 3">CCMP1335</strain>
    </source>
</reference>
<organism evidence="2 3">
    <name type="scientific">Thalassiosira pseudonana</name>
    <name type="common">Marine diatom</name>
    <name type="synonym">Cyclotella nana</name>
    <dbReference type="NCBI Taxonomy" id="35128"/>
    <lineage>
        <taxon>Eukaryota</taxon>
        <taxon>Sar</taxon>
        <taxon>Stramenopiles</taxon>
        <taxon>Ochrophyta</taxon>
        <taxon>Bacillariophyta</taxon>
        <taxon>Coscinodiscophyceae</taxon>
        <taxon>Thalassiosirophycidae</taxon>
        <taxon>Thalassiosirales</taxon>
        <taxon>Thalassiosiraceae</taxon>
        <taxon>Thalassiosira</taxon>
    </lineage>
</organism>
<dbReference type="GeneID" id="7451813"/>
<keyword evidence="3" id="KW-1185">Reference proteome</keyword>
<dbReference type="HOGENOM" id="CLU_368247_0_0_1"/>
<dbReference type="eggNOG" id="ENOG502T1YD">
    <property type="taxonomic scope" value="Eukaryota"/>
</dbReference>
<sequence length="757" mass="84332">MNDERLLASLVLLLRLPSLTGDDFNTSIDRSAQDVSWTLPSDELQNALERDDGRLLCFMGRLINSYASNTSTTASNSSSELHVTGDSYDVKYSCLRLAVRIAFLRYAAPTPRLIYDTHHVINGSPADVQDDPTYNGVVDWELCLLKSLLVVISTRTACCRVVEEVDVEMAWIIQGLLGRLSNQTTKASIDQTGEASASSEMWVQSIDSLISRRQTKGEMTSVRHNGEKLQSNETLMVQTINTILDGKDSSTINSNWDVDFNTSVASCIQSFLQSSTTSRLSQYAVLGMIHWTQQTDSLSTDICWLTLQYLHHCLCNIDGVEASSLSYQQKLVKCQSYLFKDGHNTSKTIECIEAIRSFIFYGLVVLCNDPTLHPTDDNGTTQQPSSIQTSAHVMSGELYSLALELWQLLGPDWLYESPSNFNTNKSKWWWFSGNKVDEQHRLGNTWPLCTLVRLAAGEFRLNMGRWLTSVEDGKQLPQKISIQSELQYCARIVIQAVRLMTSLADEEDAVMGDATQFGAGVVWTPDAILHVRKSLEDALNTAVQFFNTVPEDVLLLDNADSSSIEDIGRLCCLVIGSIAYELEIDDLLTSNDDSQAHDNSSFICALRYGIIFSHSLGEKRYADSGDKLDNERESDEYDEPLSYLLPCMRSFLTNSEEDVDRPTGDQVFSASSVLCEGGYLNKVESSPNVALCSQMGFSQEEYDKLSVSLELCRKCLSGNGTGEYYKLMKSQRSTIESLGKAQSLITKHREHSATFPG</sequence>
<evidence type="ECO:0000313" key="2">
    <source>
        <dbReference type="EMBL" id="EED86612.1"/>
    </source>
</evidence>
<keyword evidence="1" id="KW-0732">Signal</keyword>
<feature type="signal peptide" evidence="1">
    <location>
        <begin position="1"/>
        <end position="21"/>
    </location>
</feature>
<name>B8LDN4_THAPS</name>
<dbReference type="InParanoid" id="B8LDN4"/>
<dbReference type="KEGG" id="tps:THAPSDRAFT_25522"/>
<dbReference type="EMBL" id="DS999420">
    <property type="protein sequence ID" value="EED86612.1"/>
    <property type="molecule type" value="Genomic_DNA"/>
</dbReference>
<dbReference type="OMA" id="NETNTHA"/>
<dbReference type="AlphaFoldDB" id="B8LDN4"/>
<dbReference type="RefSeq" id="XP_002297144.1">
    <property type="nucleotide sequence ID" value="XM_002297108.1"/>
</dbReference>
<dbReference type="PaxDb" id="35128-Thaps25522"/>
<protein>
    <submittedName>
        <fullName evidence="2">Uncharacterized protein</fullName>
    </submittedName>
</protein>
<feature type="chain" id="PRO_5002874017" evidence="1">
    <location>
        <begin position="22"/>
        <end position="757"/>
    </location>
</feature>
<evidence type="ECO:0000313" key="3">
    <source>
        <dbReference type="Proteomes" id="UP000001449"/>
    </source>
</evidence>
<dbReference type="Proteomes" id="UP000001449">
    <property type="component" value="Unassembled WGS sequence"/>
</dbReference>
<reference evidence="2 3" key="1">
    <citation type="journal article" date="2004" name="Science">
        <title>The genome of the diatom Thalassiosira pseudonana: ecology, evolution, and metabolism.</title>
        <authorList>
            <person name="Armbrust E.V."/>
            <person name="Berges J.A."/>
            <person name="Bowler C."/>
            <person name="Green B.R."/>
            <person name="Martinez D."/>
            <person name="Putnam N.H."/>
            <person name="Zhou S."/>
            <person name="Allen A.E."/>
            <person name="Apt K.E."/>
            <person name="Bechner M."/>
            <person name="Brzezinski M.A."/>
            <person name="Chaal B.K."/>
            <person name="Chiovitti A."/>
            <person name="Davis A.K."/>
            <person name="Demarest M.S."/>
            <person name="Detter J.C."/>
            <person name="Glavina T."/>
            <person name="Goodstein D."/>
            <person name="Hadi M.Z."/>
            <person name="Hellsten U."/>
            <person name="Hildebrand M."/>
            <person name="Jenkins B.D."/>
            <person name="Jurka J."/>
            <person name="Kapitonov V.V."/>
            <person name="Kroger N."/>
            <person name="Lau W.W."/>
            <person name="Lane T.W."/>
            <person name="Larimer F.W."/>
            <person name="Lippmeier J.C."/>
            <person name="Lucas S."/>
            <person name="Medina M."/>
            <person name="Montsant A."/>
            <person name="Obornik M."/>
            <person name="Parker M.S."/>
            <person name="Palenik B."/>
            <person name="Pazour G.J."/>
            <person name="Richardson P.M."/>
            <person name="Rynearson T.A."/>
            <person name="Saito M.A."/>
            <person name="Schwartz D.C."/>
            <person name="Thamatrakoln K."/>
            <person name="Valentin K."/>
            <person name="Vardi A."/>
            <person name="Wilkerson F.P."/>
            <person name="Rokhsar D.S."/>
        </authorList>
    </citation>
    <scope>NUCLEOTIDE SEQUENCE [LARGE SCALE GENOMIC DNA]</scope>
    <source>
        <strain evidence="2 3">CCMP1335</strain>
    </source>
</reference>
<evidence type="ECO:0000256" key="1">
    <source>
        <dbReference type="SAM" id="SignalP"/>
    </source>
</evidence>
<proteinExistence type="predicted"/>
<gene>
    <name evidence="2" type="ORF">THAPSDRAFT_25522</name>
</gene>
<accession>B8LDN4</accession>